<keyword evidence="3" id="KW-1185">Reference proteome</keyword>
<dbReference type="Pfam" id="PF13470">
    <property type="entry name" value="PIN_3"/>
    <property type="match status" value="1"/>
</dbReference>
<evidence type="ECO:0000313" key="3">
    <source>
        <dbReference type="Proteomes" id="UP000242687"/>
    </source>
</evidence>
<comment type="caution">
    <text evidence="2">The sequence shown here is derived from an EMBL/GenBank/DDBJ whole genome shotgun (WGS) entry which is preliminary data.</text>
</comment>
<dbReference type="Proteomes" id="UP000242687">
    <property type="component" value="Unassembled WGS sequence"/>
</dbReference>
<dbReference type="Gene3D" id="3.40.50.1010">
    <property type="entry name" value="5'-nuclease"/>
    <property type="match status" value="1"/>
</dbReference>
<protein>
    <submittedName>
        <fullName evidence="2">PIN domain-containing protein</fullName>
    </submittedName>
</protein>
<feature type="domain" description="PIN" evidence="1">
    <location>
        <begin position="8"/>
        <end position="119"/>
    </location>
</feature>
<dbReference type="InterPro" id="IPR002716">
    <property type="entry name" value="PIN_dom"/>
</dbReference>
<reference evidence="2 3" key="1">
    <citation type="submission" date="2017-11" db="EMBL/GenBank/DDBJ databases">
        <title>Genomic Encyclopedia of Archaeal and Bacterial Type Strains, Phase II (KMG-II): From Individual Species to Whole Genera.</title>
        <authorList>
            <person name="Goeker M."/>
        </authorList>
    </citation>
    <scope>NUCLEOTIDE SEQUENCE [LARGE SCALE GENOMIC DNA]</scope>
    <source>
        <strain evidence="2 3">DSM 28175</strain>
    </source>
</reference>
<dbReference type="EMBL" id="PGFJ01000001">
    <property type="protein sequence ID" value="PJJ83445.1"/>
    <property type="molecule type" value="Genomic_DNA"/>
</dbReference>
<name>A0A2H9VRL0_9SPHI</name>
<gene>
    <name evidence="2" type="ORF">CLV57_0427</name>
</gene>
<dbReference type="OrthoDB" id="1148871at2"/>
<dbReference type="InterPro" id="IPR029060">
    <property type="entry name" value="PIN-like_dom_sf"/>
</dbReference>
<evidence type="ECO:0000313" key="2">
    <source>
        <dbReference type="EMBL" id="PJJ83445.1"/>
    </source>
</evidence>
<evidence type="ECO:0000259" key="1">
    <source>
        <dbReference type="Pfam" id="PF13470"/>
    </source>
</evidence>
<sequence length="139" mass="15932">MTFKNLYLDSDVLLDMLLFREPFYGYTQLIFHYSENSRFNVSTSSLIFANMNYILSKKMGAVKAKESLRALSDLIEVLPFDKDAVNFALSSSFSDFEDAIQHHIAIKNNCDAIITRNIKDYKQATIPVLTAEQFLRTLS</sequence>
<accession>A0A2H9VRL0</accession>
<dbReference type="SUPFAM" id="SSF88723">
    <property type="entry name" value="PIN domain-like"/>
    <property type="match status" value="1"/>
</dbReference>
<dbReference type="AlphaFoldDB" id="A0A2H9VRL0"/>
<dbReference type="CDD" id="cd09854">
    <property type="entry name" value="PIN_VapC-like"/>
    <property type="match status" value="1"/>
</dbReference>
<organism evidence="2 3">
    <name type="scientific">Mucilaginibacter auburnensis</name>
    <dbReference type="NCBI Taxonomy" id="1457233"/>
    <lineage>
        <taxon>Bacteria</taxon>
        <taxon>Pseudomonadati</taxon>
        <taxon>Bacteroidota</taxon>
        <taxon>Sphingobacteriia</taxon>
        <taxon>Sphingobacteriales</taxon>
        <taxon>Sphingobacteriaceae</taxon>
        <taxon>Mucilaginibacter</taxon>
    </lineage>
</organism>
<proteinExistence type="predicted"/>
<dbReference type="RefSeq" id="WP_100339705.1">
    <property type="nucleotide sequence ID" value="NZ_PGFJ01000001.1"/>
</dbReference>